<dbReference type="Gramene" id="KFK40982">
    <property type="protein sequence ID" value="KFK40982"/>
    <property type="gene ID" value="AALP_AA2G069800"/>
</dbReference>
<reference evidence="3" key="1">
    <citation type="journal article" date="2015" name="Nat. Plants">
        <title>Genome expansion of Arabis alpina linked with retrotransposition and reduced symmetric DNA methylation.</title>
        <authorList>
            <person name="Willing E.M."/>
            <person name="Rawat V."/>
            <person name="Mandakova T."/>
            <person name="Maumus F."/>
            <person name="James G.V."/>
            <person name="Nordstroem K.J."/>
            <person name="Becker C."/>
            <person name="Warthmann N."/>
            <person name="Chica C."/>
            <person name="Szarzynska B."/>
            <person name="Zytnicki M."/>
            <person name="Albani M.C."/>
            <person name="Kiefer C."/>
            <person name="Bergonzi S."/>
            <person name="Castaings L."/>
            <person name="Mateos J.L."/>
            <person name="Berns M.C."/>
            <person name="Bujdoso N."/>
            <person name="Piofczyk T."/>
            <person name="de Lorenzo L."/>
            <person name="Barrero-Sicilia C."/>
            <person name="Mateos I."/>
            <person name="Piednoel M."/>
            <person name="Hagmann J."/>
            <person name="Chen-Min-Tao R."/>
            <person name="Iglesias-Fernandez R."/>
            <person name="Schuster S.C."/>
            <person name="Alonso-Blanco C."/>
            <person name="Roudier F."/>
            <person name="Carbonero P."/>
            <person name="Paz-Ares J."/>
            <person name="Davis S.J."/>
            <person name="Pecinka A."/>
            <person name="Quesneville H."/>
            <person name="Colot V."/>
            <person name="Lysak M.A."/>
            <person name="Weigel D."/>
            <person name="Coupland G."/>
            <person name="Schneeberger K."/>
        </authorList>
    </citation>
    <scope>NUCLEOTIDE SEQUENCE [LARGE SCALE GENOMIC DNA]</scope>
    <source>
        <strain evidence="3">cv. Pajares</strain>
    </source>
</reference>
<keyword evidence="3" id="KW-1185">Reference proteome</keyword>
<sequence length="259" mass="29225">MAMNLSNVKLTFVEDEASKKASDERKMAKILKNFDAFAPIFNPSTEDVEDLKQKFIASSLKDSAKKEEDQWALLHNRIDKSQALLMKLQENHPDTIHDCMFGCNKMIESYLDGLNIGDLCFLVNKSLVEFINRINYHREKGEFAYFSPHYDAREVSADMDSDADVNANADTDAGAGARRGAEYVPQMEQSALKLYEMLYKRLTNKYLFVNHVDMNETPKMENEDIPSLEDNDHQASTSGLATTDDVPSVTTDAADDGTR</sequence>
<dbReference type="EMBL" id="CM002870">
    <property type="protein sequence ID" value="KFK40982.1"/>
    <property type="molecule type" value="Genomic_DNA"/>
</dbReference>
<dbReference type="Proteomes" id="UP000029120">
    <property type="component" value="Chromosome 2"/>
</dbReference>
<dbReference type="AlphaFoldDB" id="A0A087HFT0"/>
<accession>A0A087HFT0</accession>
<proteinExistence type="predicted"/>
<gene>
    <name evidence="2" type="ordered locus">AALP_Aa2g069800</name>
</gene>
<evidence type="ECO:0000256" key="1">
    <source>
        <dbReference type="SAM" id="MobiDB-lite"/>
    </source>
</evidence>
<dbReference type="OrthoDB" id="10524134at2759"/>
<evidence type="ECO:0000313" key="2">
    <source>
        <dbReference type="EMBL" id="KFK40982.1"/>
    </source>
</evidence>
<feature type="region of interest" description="Disordered" evidence="1">
    <location>
        <begin position="218"/>
        <end position="259"/>
    </location>
</feature>
<dbReference type="eggNOG" id="KOG0014">
    <property type="taxonomic scope" value="Eukaryota"/>
</dbReference>
<name>A0A087HFT0_ARAAL</name>
<organism evidence="2 3">
    <name type="scientific">Arabis alpina</name>
    <name type="common">Alpine rock-cress</name>
    <dbReference type="NCBI Taxonomy" id="50452"/>
    <lineage>
        <taxon>Eukaryota</taxon>
        <taxon>Viridiplantae</taxon>
        <taxon>Streptophyta</taxon>
        <taxon>Embryophyta</taxon>
        <taxon>Tracheophyta</taxon>
        <taxon>Spermatophyta</taxon>
        <taxon>Magnoliopsida</taxon>
        <taxon>eudicotyledons</taxon>
        <taxon>Gunneridae</taxon>
        <taxon>Pentapetalae</taxon>
        <taxon>rosids</taxon>
        <taxon>malvids</taxon>
        <taxon>Brassicales</taxon>
        <taxon>Brassicaceae</taxon>
        <taxon>Arabideae</taxon>
        <taxon>Arabis</taxon>
    </lineage>
</organism>
<evidence type="ECO:0000313" key="3">
    <source>
        <dbReference type="Proteomes" id="UP000029120"/>
    </source>
</evidence>
<protein>
    <submittedName>
        <fullName evidence="2">Uncharacterized protein</fullName>
    </submittedName>
</protein>